<sequence length="59" mass="6864">MKLKFQSLTGMHDILADDQRYFEKIYETIKNIADFYGFQKIETPILEETELFSKGTGLG</sequence>
<comment type="caution">
    <text evidence="1">The sequence shown here is derived from an EMBL/GenBank/DDBJ whole genome shotgun (WGS) entry which is preliminary data.</text>
</comment>
<evidence type="ECO:0000313" key="1">
    <source>
        <dbReference type="EMBL" id="GAG42406.1"/>
    </source>
</evidence>
<accession>X0Z187</accession>
<reference evidence="1" key="1">
    <citation type="journal article" date="2014" name="Front. Microbiol.">
        <title>High frequency of phylogenetically diverse reductive dehalogenase-homologous genes in deep subseafloor sedimentary metagenomes.</title>
        <authorList>
            <person name="Kawai M."/>
            <person name="Futagami T."/>
            <person name="Toyoda A."/>
            <person name="Takaki Y."/>
            <person name="Nishi S."/>
            <person name="Hori S."/>
            <person name="Arai W."/>
            <person name="Tsubouchi T."/>
            <person name="Morono Y."/>
            <person name="Uchiyama I."/>
            <person name="Ito T."/>
            <person name="Fujiyama A."/>
            <person name="Inagaki F."/>
            <person name="Takami H."/>
        </authorList>
    </citation>
    <scope>NUCLEOTIDE SEQUENCE</scope>
    <source>
        <strain evidence="1">Expedition CK06-06</strain>
    </source>
</reference>
<evidence type="ECO:0008006" key="2">
    <source>
        <dbReference type="Google" id="ProtNLM"/>
    </source>
</evidence>
<dbReference type="Gene3D" id="3.30.930.10">
    <property type="entry name" value="Bira Bifunctional Protein, Domain 2"/>
    <property type="match status" value="1"/>
</dbReference>
<feature type="non-terminal residue" evidence="1">
    <location>
        <position position="59"/>
    </location>
</feature>
<dbReference type="AlphaFoldDB" id="X0Z187"/>
<dbReference type="EMBL" id="BARS01055003">
    <property type="protein sequence ID" value="GAG42406.1"/>
    <property type="molecule type" value="Genomic_DNA"/>
</dbReference>
<gene>
    <name evidence="1" type="ORF">S01H1_81304</name>
</gene>
<protein>
    <recommendedName>
        <fullName evidence="2">Class II Histidinyl-tRNA synthetase (HisRS)-like catalytic core domain-containing protein</fullName>
    </recommendedName>
</protein>
<proteinExistence type="predicted"/>
<dbReference type="SUPFAM" id="SSF55681">
    <property type="entry name" value="Class II aaRS and biotin synthetases"/>
    <property type="match status" value="1"/>
</dbReference>
<name>X0Z187_9ZZZZ</name>
<organism evidence="1">
    <name type="scientific">marine sediment metagenome</name>
    <dbReference type="NCBI Taxonomy" id="412755"/>
    <lineage>
        <taxon>unclassified sequences</taxon>
        <taxon>metagenomes</taxon>
        <taxon>ecological metagenomes</taxon>
    </lineage>
</organism>
<dbReference type="InterPro" id="IPR045864">
    <property type="entry name" value="aa-tRNA-synth_II/BPL/LPL"/>
</dbReference>